<sequence length="229" mass="26240">MSSPPQQSPQTQIQHKPNTLFVGGISWKATEENLKECFSKYGEVAEVKIIRDKFNFNQSKGYGFVTFADAEGSEKAKQEGFVTLMNKTMNVGDAYRGGTRGDAPNSQQAPRANHNQPRGGMPQGPPHIYQNYQTYPQHFSQPHIPNPQYNPAHVYDPQQQQFLPPQYQFYQQPNNPYYHYYYAQQQQYHQVGDPQQGIQENGAQGVGFENFYNNQNWSASDPQLEPQQQ</sequence>
<feature type="region of interest" description="Disordered" evidence="3">
    <location>
        <begin position="193"/>
        <end position="229"/>
    </location>
</feature>
<proteinExistence type="predicted"/>
<dbReference type="GO" id="GO:0003723">
    <property type="term" value="F:RNA binding"/>
    <property type="evidence" value="ECO:0007669"/>
    <property type="project" value="UniProtKB-UniRule"/>
</dbReference>
<keyword evidence="6" id="KW-1185">Reference proteome</keyword>
<dbReference type="AlphaFoldDB" id="A0AAW2Z9R3"/>
<evidence type="ECO:0000313" key="6">
    <source>
        <dbReference type="Proteomes" id="UP001431209"/>
    </source>
</evidence>
<feature type="compositionally biased region" description="Polar residues" evidence="3">
    <location>
        <begin position="104"/>
        <end position="116"/>
    </location>
</feature>
<feature type="region of interest" description="Disordered" evidence="3">
    <location>
        <begin position="93"/>
        <end position="131"/>
    </location>
</feature>
<dbReference type="Pfam" id="PF00076">
    <property type="entry name" value="RRM_1"/>
    <property type="match status" value="1"/>
</dbReference>
<name>A0AAW2Z9R3_9EUKA</name>
<comment type="caution">
    <text evidence="5">The sequence shown here is derived from an EMBL/GenBank/DDBJ whole genome shotgun (WGS) entry which is preliminary data.</text>
</comment>
<evidence type="ECO:0000256" key="2">
    <source>
        <dbReference type="PROSITE-ProRule" id="PRU00176"/>
    </source>
</evidence>
<accession>A0AAW2Z9R3</accession>
<keyword evidence="1 2" id="KW-0694">RNA-binding</keyword>
<evidence type="ECO:0000256" key="1">
    <source>
        <dbReference type="ARBA" id="ARBA00022884"/>
    </source>
</evidence>
<evidence type="ECO:0000259" key="4">
    <source>
        <dbReference type="PROSITE" id="PS50102"/>
    </source>
</evidence>
<evidence type="ECO:0000313" key="5">
    <source>
        <dbReference type="EMBL" id="KAL0485564.1"/>
    </source>
</evidence>
<dbReference type="Proteomes" id="UP001431209">
    <property type="component" value="Unassembled WGS sequence"/>
</dbReference>
<protein>
    <submittedName>
        <fullName evidence="5">Boule-like protein</fullName>
    </submittedName>
</protein>
<dbReference type="Gene3D" id="3.30.70.330">
    <property type="match status" value="1"/>
</dbReference>
<dbReference type="InterPro" id="IPR035979">
    <property type="entry name" value="RBD_domain_sf"/>
</dbReference>
<gene>
    <name evidence="5" type="ORF">AKO1_003134</name>
</gene>
<dbReference type="PANTHER" id="PTHR11176">
    <property type="entry name" value="BOULE-RELATED"/>
    <property type="match status" value="1"/>
</dbReference>
<dbReference type="EMBL" id="JAOPGA020001148">
    <property type="protein sequence ID" value="KAL0485564.1"/>
    <property type="molecule type" value="Genomic_DNA"/>
</dbReference>
<dbReference type="InterPro" id="IPR000504">
    <property type="entry name" value="RRM_dom"/>
</dbReference>
<dbReference type="SUPFAM" id="SSF54928">
    <property type="entry name" value="RNA-binding domain, RBD"/>
    <property type="match status" value="1"/>
</dbReference>
<dbReference type="InterPro" id="IPR012677">
    <property type="entry name" value="Nucleotide-bd_a/b_plait_sf"/>
</dbReference>
<dbReference type="PANTHER" id="PTHR11176:SF57">
    <property type="entry name" value="PROTEIN BOULE"/>
    <property type="match status" value="1"/>
</dbReference>
<evidence type="ECO:0000256" key="3">
    <source>
        <dbReference type="SAM" id="MobiDB-lite"/>
    </source>
</evidence>
<dbReference type="SMART" id="SM00360">
    <property type="entry name" value="RRM"/>
    <property type="match status" value="1"/>
</dbReference>
<dbReference type="PROSITE" id="PS50102">
    <property type="entry name" value="RRM"/>
    <property type="match status" value="1"/>
</dbReference>
<feature type="domain" description="RRM" evidence="4">
    <location>
        <begin position="18"/>
        <end position="96"/>
    </location>
</feature>
<reference evidence="5 6" key="1">
    <citation type="submission" date="2024-03" db="EMBL/GenBank/DDBJ databases">
        <title>The Acrasis kona genome and developmental transcriptomes reveal deep origins of eukaryotic multicellular pathways.</title>
        <authorList>
            <person name="Sheikh S."/>
            <person name="Fu C.-J."/>
            <person name="Brown M.W."/>
            <person name="Baldauf S.L."/>
        </authorList>
    </citation>
    <scope>NUCLEOTIDE SEQUENCE [LARGE SCALE GENOMIC DNA]</scope>
    <source>
        <strain evidence="5 6">ATCC MYA-3509</strain>
    </source>
</reference>
<organism evidence="5 6">
    <name type="scientific">Acrasis kona</name>
    <dbReference type="NCBI Taxonomy" id="1008807"/>
    <lineage>
        <taxon>Eukaryota</taxon>
        <taxon>Discoba</taxon>
        <taxon>Heterolobosea</taxon>
        <taxon>Tetramitia</taxon>
        <taxon>Eutetramitia</taxon>
        <taxon>Acrasidae</taxon>
        <taxon>Acrasis</taxon>
    </lineage>
</organism>
<feature type="compositionally biased region" description="Polar residues" evidence="3">
    <location>
        <begin position="211"/>
        <end position="229"/>
    </location>
</feature>